<feature type="region of interest" description="Disordered" evidence="1">
    <location>
        <begin position="254"/>
        <end position="277"/>
    </location>
</feature>
<dbReference type="AlphaFoldDB" id="X1BKB7"/>
<proteinExistence type="predicted"/>
<evidence type="ECO:0000256" key="1">
    <source>
        <dbReference type="SAM" id="MobiDB-lite"/>
    </source>
</evidence>
<dbReference type="EMBL" id="BART01007016">
    <property type="protein sequence ID" value="GAG72541.1"/>
    <property type="molecule type" value="Genomic_DNA"/>
</dbReference>
<comment type="caution">
    <text evidence="2">The sequence shown here is derived from an EMBL/GenBank/DDBJ whole genome shotgun (WGS) entry which is preliminary data.</text>
</comment>
<protein>
    <recommendedName>
        <fullName evidence="3">Peptidase S1 domain-containing protein</fullName>
    </recommendedName>
</protein>
<name>X1BKB7_9ZZZZ</name>
<dbReference type="PRINTS" id="PR00834">
    <property type="entry name" value="PROTEASES2C"/>
</dbReference>
<dbReference type="Pfam" id="PF13365">
    <property type="entry name" value="Trypsin_2"/>
    <property type="match status" value="1"/>
</dbReference>
<reference evidence="2" key="1">
    <citation type="journal article" date="2014" name="Front. Microbiol.">
        <title>High frequency of phylogenetically diverse reductive dehalogenase-homologous genes in deep subseafloor sedimentary metagenomes.</title>
        <authorList>
            <person name="Kawai M."/>
            <person name="Futagami T."/>
            <person name="Toyoda A."/>
            <person name="Takaki Y."/>
            <person name="Nishi S."/>
            <person name="Hori S."/>
            <person name="Arai W."/>
            <person name="Tsubouchi T."/>
            <person name="Morono Y."/>
            <person name="Uchiyama I."/>
            <person name="Ito T."/>
            <person name="Fujiyama A."/>
            <person name="Inagaki F."/>
            <person name="Takami H."/>
        </authorList>
    </citation>
    <scope>NUCLEOTIDE SEQUENCE</scope>
    <source>
        <strain evidence="2">Expedition CK06-06</strain>
    </source>
</reference>
<dbReference type="Gene3D" id="2.40.10.120">
    <property type="match status" value="1"/>
</dbReference>
<organism evidence="2">
    <name type="scientific">marine sediment metagenome</name>
    <dbReference type="NCBI Taxonomy" id="412755"/>
    <lineage>
        <taxon>unclassified sequences</taxon>
        <taxon>metagenomes</taxon>
        <taxon>ecological metagenomes</taxon>
    </lineage>
</organism>
<evidence type="ECO:0008006" key="3">
    <source>
        <dbReference type="Google" id="ProtNLM"/>
    </source>
</evidence>
<dbReference type="PANTHER" id="PTHR22939">
    <property type="entry name" value="SERINE PROTEASE FAMILY S1C HTRA-RELATED"/>
    <property type="match status" value="1"/>
</dbReference>
<dbReference type="PANTHER" id="PTHR22939:SF129">
    <property type="entry name" value="SERINE PROTEASE HTRA2, MITOCHONDRIAL"/>
    <property type="match status" value="1"/>
</dbReference>
<sequence length="277" mass="31144">MGIEVLVIPKDKILEYEYTNTYLLEEPNKTDVNDWQSAEQLYTVTSRQKTTIEKCVEMVAEAVVKVSTPAGLGSGFFINRDGYLITNYHVIEKETRIEVTVFVKTKDGFEKKKFKKVKIEAINLFVDLALLKVEDLEGLKTTYVPLGDSDRIKVGEEVFAVGNPLGLERTVTNGVISTRNRPFEGLIYIQTNADINPGNSGGPLFNLAGEVVGVTNMGYIFLGGLGFAIPVDYVKHFIDNREAFAYDKDSPNTGYRYLQPDRRRNKEKPELLKGNKQ</sequence>
<feature type="compositionally biased region" description="Basic and acidic residues" evidence="1">
    <location>
        <begin position="259"/>
        <end position="277"/>
    </location>
</feature>
<evidence type="ECO:0000313" key="2">
    <source>
        <dbReference type="EMBL" id="GAG72541.1"/>
    </source>
</evidence>
<dbReference type="InterPro" id="IPR009003">
    <property type="entry name" value="Peptidase_S1_PA"/>
</dbReference>
<accession>X1BKB7</accession>
<dbReference type="SUPFAM" id="SSF50494">
    <property type="entry name" value="Trypsin-like serine proteases"/>
    <property type="match status" value="1"/>
</dbReference>
<dbReference type="GO" id="GO:0004252">
    <property type="term" value="F:serine-type endopeptidase activity"/>
    <property type="evidence" value="ECO:0007669"/>
    <property type="project" value="InterPro"/>
</dbReference>
<dbReference type="InterPro" id="IPR001940">
    <property type="entry name" value="Peptidase_S1C"/>
</dbReference>
<gene>
    <name evidence="2" type="ORF">S01H4_16016</name>
</gene>
<dbReference type="GO" id="GO:0006508">
    <property type="term" value="P:proteolysis"/>
    <property type="evidence" value="ECO:0007669"/>
    <property type="project" value="InterPro"/>
</dbReference>